<dbReference type="PANTHER" id="PTHR11557:SF0">
    <property type="entry name" value="PORPHOBILINOGEN DEAMINASE"/>
    <property type="match status" value="1"/>
</dbReference>
<keyword evidence="5 8" id="KW-0808">Transferase</keyword>
<protein>
    <recommendedName>
        <fullName evidence="8">Porphobilinogen deaminase</fullName>
        <shortName evidence="8">PBG</shortName>
        <ecNumber evidence="8">2.5.1.61</ecNumber>
    </recommendedName>
    <alternativeName>
        <fullName evidence="8">Hydroxymethylbilane synthase</fullName>
        <shortName evidence="8">HMBS</shortName>
    </alternativeName>
    <alternativeName>
        <fullName evidence="8">Pre-uroporphyrinogen synthase</fullName>
    </alternativeName>
</protein>
<comment type="subunit">
    <text evidence="4 8">Monomer.</text>
</comment>
<proteinExistence type="inferred from homology"/>
<feature type="domain" description="Porphobilinogen deaminase N-terminal" evidence="9">
    <location>
        <begin position="7"/>
        <end position="211"/>
    </location>
</feature>
<dbReference type="Gene3D" id="3.40.190.10">
    <property type="entry name" value="Periplasmic binding protein-like II"/>
    <property type="match status" value="2"/>
</dbReference>
<feature type="domain" description="Porphobilinogen deaminase C-terminal" evidence="10">
    <location>
        <begin position="227"/>
        <end position="292"/>
    </location>
</feature>
<dbReference type="FunFam" id="3.40.190.10:FF:000005">
    <property type="entry name" value="Porphobilinogen deaminase"/>
    <property type="match status" value="1"/>
</dbReference>
<dbReference type="PRINTS" id="PR00151">
    <property type="entry name" value="PORPHBDMNASE"/>
</dbReference>
<comment type="catalytic activity">
    <reaction evidence="7 8">
        <text>4 porphobilinogen + H2O = hydroxymethylbilane + 4 NH4(+)</text>
        <dbReference type="Rhea" id="RHEA:13185"/>
        <dbReference type="ChEBI" id="CHEBI:15377"/>
        <dbReference type="ChEBI" id="CHEBI:28938"/>
        <dbReference type="ChEBI" id="CHEBI:57845"/>
        <dbReference type="ChEBI" id="CHEBI:58126"/>
        <dbReference type="EC" id="2.5.1.61"/>
    </reaction>
</comment>
<evidence type="ECO:0000256" key="6">
    <source>
        <dbReference type="ARBA" id="ARBA00023244"/>
    </source>
</evidence>
<dbReference type="InterPro" id="IPR036803">
    <property type="entry name" value="Porphobilinogen_deaminase_C_sf"/>
</dbReference>
<evidence type="ECO:0000256" key="8">
    <source>
        <dbReference type="HAMAP-Rule" id="MF_00260"/>
    </source>
</evidence>
<dbReference type="Pfam" id="PF03900">
    <property type="entry name" value="Porphobil_deamC"/>
    <property type="match status" value="1"/>
</dbReference>
<evidence type="ECO:0000259" key="9">
    <source>
        <dbReference type="Pfam" id="PF01379"/>
    </source>
</evidence>
<dbReference type="Proteomes" id="UP000280960">
    <property type="component" value="Chromosome"/>
</dbReference>
<dbReference type="AlphaFoldDB" id="A0A3G2R9M3"/>
<comment type="miscellaneous">
    <text evidence="8">The porphobilinogen subunits are added to the dipyrromethane group.</text>
</comment>
<evidence type="ECO:0000256" key="3">
    <source>
        <dbReference type="ARBA" id="ARBA00005638"/>
    </source>
</evidence>
<keyword evidence="6 8" id="KW-0627">Porphyrin biosynthesis</keyword>
<dbReference type="EC" id="2.5.1.61" evidence="8"/>
<evidence type="ECO:0000256" key="4">
    <source>
        <dbReference type="ARBA" id="ARBA00011245"/>
    </source>
</evidence>
<evidence type="ECO:0000256" key="5">
    <source>
        <dbReference type="ARBA" id="ARBA00022679"/>
    </source>
</evidence>
<comment type="similarity">
    <text evidence="3 8">Belongs to the HMBS family.</text>
</comment>
<dbReference type="PIRSF" id="PIRSF001438">
    <property type="entry name" value="4pyrrol_synth_OHMeBilane_synth"/>
    <property type="match status" value="1"/>
</dbReference>
<organism evidence="11 12">
    <name type="scientific">Biomaibacter acetigenes</name>
    <dbReference type="NCBI Taxonomy" id="2316383"/>
    <lineage>
        <taxon>Bacteria</taxon>
        <taxon>Bacillati</taxon>
        <taxon>Bacillota</taxon>
        <taxon>Clostridia</taxon>
        <taxon>Thermosediminibacterales</taxon>
        <taxon>Tepidanaerobacteraceae</taxon>
        <taxon>Biomaibacter</taxon>
    </lineage>
</organism>
<dbReference type="InterPro" id="IPR022419">
    <property type="entry name" value="Porphobilin_deaminase_cofac_BS"/>
</dbReference>
<dbReference type="CDD" id="cd13646">
    <property type="entry name" value="PBP2_EcHMBS_like"/>
    <property type="match status" value="1"/>
</dbReference>
<dbReference type="KEGG" id="bacg:D2962_02885"/>
<dbReference type="SUPFAM" id="SSF54782">
    <property type="entry name" value="Porphobilinogen deaminase (hydroxymethylbilane synthase), C-terminal domain"/>
    <property type="match status" value="1"/>
</dbReference>
<dbReference type="EMBL" id="CP033169">
    <property type="protein sequence ID" value="AYO32171.1"/>
    <property type="molecule type" value="Genomic_DNA"/>
</dbReference>
<evidence type="ECO:0000256" key="1">
    <source>
        <dbReference type="ARBA" id="ARBA00002869"/>
    </source>
</evidence>
<evidence type="ECO:0000256" key="2">
    <source>
        <dbReference type="ARBA" id="ARBA00004735"/>
    </source>
</evidence>
<dbReference type="GO" id="GO:0004418">
    <property type="term" value="F:hydroxymethylbilane synthase activity"/>
    <property type="evidence" value="ECO:0007669"/>
    <property type="project" value="UniProtKB-UniRule"/>
</dbReference>
<dbReference type="GO" id="GO:0006782">
    <property type="term" value="P:protoporphyrinogen IX biosynthetic process"/>
    <property type="evidence" value="ECO:0007669"/>
    <property type="project" value="UniProtKB-UniRule"/>
</dbReference>
<dbReference type="InterPro" id="IPR022417">
    <property type="entry name" value="Porphobilin_deaminase_N"/>
</dbReference>
<evidence type="ECO:0000313" key="11">
    <source>
        <dbReference type="EMBL" id="AYO32171.1"/>
    </source>
</evidence>
<gene>
    <name evidence="8" type="primary">hemC</name>
    <name evidence="11" type="ORF">D2962_02885</name>
</gene>
<dbReference type="FunFam" id="3.40.190.10:FF:000004">
    <property type="entry name" value="Porphobilinogen deaminase"/>
    <property type="match status" value="1"/>
</dbReference>
<dbReference type="HAMAP" id="MF_00260">
    <property type="entry name" value="Porphobil_deam"/>
    <property type="match status" value="1"/>
</dbReference>
<dbReference type="InterPro" id="IPR022418">
    <property type="entry name" value="Porphobilinogen_deaminase_C"/>
</dbReference>
<dbReference type="InterPro" id="IPR000860">
    <property type="entry name" value="HemC"/>
</dbReference>
<evidence type="ECO:0000256" key="7">
    <source>
        <dbReference type="ARBA" id="ARBA00048169"/>
    </source>
</evidence>
<accession>A0A3G2R9M3</accession>
<feature type="modified residue" description="S-(dipyrrolylmethanemethyl)cysteine" evidence="8">
    <location>
        <position position="242"/>
    </location>
</feature>
<dbReference type="PROSITE" id="PS00533">
    <property type="entry name" value="PORPHOBILINOGEN_DEAM"/>
    <property type="match status" value="1"/>
</dbReference>
<sequence>MITKRLLRAGSRESKLALIQTNIVIEQLKRHYPDWEFEIVRIKTQGDKFLNAALGEVGGKGLFVKEIEEALFSGAIDMAVHSMKDVPSELPEGLHISAVTKREDPRDVFISMNGMRFSELATGARIGTSSLRRAVQLKAIRPDVEILPIRGNVSTRIKKMRELDLAGIVLAAAGIKRLGMEEVITEYFTPEMMVPAVGQGSLTVETRIDDELSELIRCINDTNTESAVKAERAFMQALGGSCKIPIGAYAEVEGNTLTLIGMVEKDGIIKKGSISQKVSLAEEAGIKLAKELGELQ</sequence>
<comment type="function">
    <text evidence="1 8">Tetrapolymerization of the monopyrrole PBG into the hydroxymethylbilane pre-uroporphyrinogen in several discrete steps.</text>
</comment>
<evidence type="ECO:0000259" key="10">
    <source>
        <dbReference type="Pfam" id="PF03900"/>
    </source>
</evidence>
<dbReference type="GO" id="GO:0005737">
    <property type="term" value="C:cytoplasm"/>
    <property type="evidence" value="ECO:0007669"/>
    <property type="project" value="UniProtKB-UniRule"/>
</dbReference>
<dbReference type="NCBIfam" id="TIGR00212">
    <property type="entry name" value="hemC"/>
    <property type="match status" value="1"/>
</dbReference>
<dbReference type="PANTHER" id="PTHR11557">
    <property type="entry name" value="PORPHOBILINOGEN DEAMINASE"/>
    <property type="match status" value="1"/>
</dbReference>
<name>A0A3G2R9M3_9FIRM</name>
<comment type="cofactor">
    <cofactor evidence="8">
        <name>dipyrromethane</name>
        <dbReference type="ChEBI" id="CHEBI:60342"/>
    </cofactor>
    <text evidence="8">Binds 1 dipyrromethane group covalently.</text>
</comment>
<evidence type="ECO:0000313" key="12">
    <source>
        <dbReference type="Proteomes" id="UP000280960"/>
    </source>
</evidence>
<dbReference type="Gene3D" id="3.30.160.40">
    <property type="entry name" value="Porphobilinogen deaminase, C-terminal domain"/>
    <property type="match status" value="1"/>
</dbReference>
<dbReference type="SUPFAM" id="SSF53850">
    <property type="entry name" value="Periplasmic binding protein-like II"/>
    <property type="match status" value="1"/>
</dbReference>
<comment type="pathway">
    <text evidence="2">Porphyrin-containing compound metabolism; protoporphyrin-IX biosynthesis; coproporphyrinogen-III from 5-aminolevulinate: step 2/4.</text>
</comment>
<reference evidence="11 12" key="1">
    <citation type="submission" date="2018-10" db="EMBL/GenBank/DDBJ databases">
        <authorList>
            <person name="Zhang X."/>
        </authorList>
    </citation>
    <scope>NUCLEOTIDE SEQUENCE [LARGE SCALE GENOMIC DNA]</scope>
    <source>
        <strain evidence="11 12">SK-G1</strain>
    </source>
</reference>
<keyword evidence="12" id="KW-1185">Reference proteome</keyword>
<dbReference type="Pfam" id="PF01379">
    <property type="entry name" value="Porphobil_deam"/>
    <property type="match status" value="1"/>
</dbReference>